<dbReference type="InterPro" id="IPR036513">
    <property type="entry name" value="STAS_dom_sf"/>
</dbReference>
<dbReference type="InterPro" id="IPR002645">
    <property type="entry name" value="STAS_dom"/>
</dbReference>
<name>A0A840IF02_9ACTN</name>
<dbReference type="Proteomes" id="UP000585272">
    <property type="component" value="Unassembled WGS sequence"/>
</dbReference>
<dbReference type="AlphaFoldDB" id="A0A840IF02"/>
<evidence type="ECO:0000313" key="2">
    <source>
        <dbReference type="EMBL" id="MBB4662520.1"/>
    </source>
</evidence>
<dbReference type="PROSITE" id="PS50801">
    <property type="entry name" value="STAS"/>
    <property type="match status" value="1"/>
</dbReference>
<gene>
    <name evidence="2" type="ORF">BDZ31_002106</name>
</gene>
<evidence type="ECO:0000259" key="1">
    <source>
        <dbReference type="PROSITE" id="PS50801"/>
    </source>
</evidence>
<reference evidence="2 3" key="1">
    <citation type="submission" date="2020-08" db="EMBL/GenBank/DDBJ databases">
        <title>Genomic Encyclopedia of Archaeal and Bacterial Type Strains, Phase II (KMG-II): from individual species to whole genera.</title>
        <authorList>
            <person name="Goeker M."/>
        </authorList>
    </citation>
    <scope>NUCLEOTIDE SEQUENCE [LARGE SCALE GENOMIC DNA]</scope>
    <source>
        <strain evidence="2 3">DSM 23288</strain>
    </source>
</reference>
<accession>A0A840IF02</accession>
<comment type="caution">
    <text evidence="2">The sequence shown here is derived from an EMBL/GenBank/DDBJ whole genome shotgun (WGS) entry which is preliminary data.</text>
</comment>
<dbReference type="InterPro" id="IPR058548">
    <property type="entry name" value="MlaB-like_STAS"/>
</dbReference>
<sequence length="140" mass="15225">MRFHLSCCAAREGFVRFARIVDYAEHPPTLRCSGDEDRATQARRRPALARAIKARADVVVDLTDLTWADASLMLDFAMLARRLRVEGLGVALCNPQPQIVALIELVGLDRLPGVRVDRATATAPAVTLGAAVARLRVAHA</sequence>
<dbReference type="SUPFAM" id="SSF52091">
    <property type="entry name" value="SpoIIaa-like"/>
    <property type="match status" value="1"/>
</dbReference>
<proteinExistence type="predicted"/>
<dbReference type="Pfam" id="PF13466">
    <property type="entry name" value="STAS_2"/>
    <property type="match status" value="1"/>
</dbReference>
<organism evidence="2 3">
    <name type="scientific">Conexibacter arvalis</name>
    <dbReference type="NCBI Taxonomy" id="912552"/>
    <lineage>
        <taxon>Bacteria</taxon>
        <taxon>Bacillati</taxon>
        <taxon>Actinomycetota</taxon>
        <taxon>Thermoleophilia</taxon>
        <taxon>Solirubrobacterales</taxon>
        <taxon>Conexibacteraceae</taxon>
        <taxon>Conexibacter</taxon>
    </lineage>
</organism>
<protein>
    <submittedName>
        <fullName evidence="2">Anti-anti-sigma regulatory factor</fullName>
    </submittedName>
</protein>
<dbReference type="Gene3D" id="3.30.750.24">
    <property type="entry name" value="STAS domain"/>
    <property type="match status" value="1"/>
</dbReference>
<feature type="domain" description="STAS" evidence="1">
    <location>
        <begin position="30"/>
        <end position="135"/>
    </location>
</feature>
<keyword evidence="3" id="KW-1185">Reference proteome</keyword>
<dbReference type="RefSeq" id="WP_183341748.1">
    <property type="nucleotide sequence ID" value="NZ_JACHNU010000002.1"/>
</dbReference>
<evidence type="ECO:0000313" key="3">
    <source>
        <dbReference type="Proteomes" id="UP000585272"/>
    </source>
</evidence>
<dbReference type="EMBL" id="JACHNU010000002">
    <property type="protein sequence ID" value="MBB4662520.1"/>
    <property type="molecule type" value="Genomic_DNA"/>
</dbReference>